<evidence type="ECO:0000256" key="1">
    <source>
        <dbReference type="SAM" id="MobiDB-lite"/>
    </source>
</evidence>
<keyword evidence="3" id="KW-1185">Reference proteome</keyword>
<evidence type="ECO:0000313" key="3">
    <source>
        <dbReference type="Proteomes" id="UP001176941"/>
    </source>
</evidence>
<sequence length="119" mass="13039">MVCRRPHPALVPDCMMPNVVCFSSPILQSTGILDLTVFSFFSFSSSHFPTLSSSQSPKLSGSKAHNFQPPLAQDHQNPLLPELTLPSSGSRALPTLLPCSQWHMLPLLLIPALKTKDFL</sequence>
<gene>
    <name evidence="2" type="ORF">MRATA1EN1_LOCUS10380</name>
</gene>
<proteinExistence type="predicted"/>
<accession>A0ABN8YLW6</accession>
<reference evidence="2" key="1">
    <citation type="submission" date="2023-04" db="EMBL/GenBank/DDBJ databases">
        <authorList>
            <consortium name="ELIXIR-Norway"/>
        </authorList>
    </citation>
    <scope>NUCLEOTIDE SEQUENCE [LARGE SCALE GENOMIC DNA]</scope>
</reference>
<protein>
    <submittedName>
        <fullName evidence="2">Uncharacterized protein</fullName>
    </submittedName>
</protein>
<dbReference type="Proteomes" id="UP001176941">
    <property type="component" value="Chromosome 20"/>
</dbReference>
<feature type="region of interest" description="Disordered" evidence="1">
    <location>
        <begin position="53"/>
        <end position="84"/>
    </location>
</feature>
<dbReference type="EMBL" id="OX459956">
    <property type="protein sequence ID" value="CAI9161418.1"/>
    <property type="molecule type" value="Genomic_DNA"/>
</dbReference>
<name>A0ABN8YLW6_RANTA</name>
<organism evidence="2 3">
    <name type="scientific">Rangifer tarandus platyrhynchus</name>
    <name type="common">Svalbard reindeer</name>
    <dbReference type="NCBI Taxonomy" id="3082113"/>
    <lineage>
        <taxon>Eukaryota</taxon>
        <taxon>Metazoa</taxon>
        <taxon>Chordata</taxon>
        <taxon>Craniata</taxon>
        <taxon>Vertebrata</taxon>
        <taxon>Euteleostomi</taxon>
        <taxon>Mammalia</taxon>
        <taxon>Eutheria</taxon>
        <taxon>Laurasiatheria</taxon>
        <taxon>Artiodactyla</taxon>
        <taxon>Ruminantia</taxon>
        <taxon>Pecora</taxon>
        <taxon>Cervidae</taxon>
        <taxon>Odocoileinae</taxon>
        <taxon>Rangifer</taxon>
    </lineage>
</organism>
<feature type="compositionally biased region" description="Low complexity" evidence="1">
    <location>
        <begin position="53"/>
        <end position="63"/>
    </location>
</feature>
<evidence type="ECO:0000313" key="2">
    <source>
        <dbReference type="EMBL" id="CAI9161418.1"/>
    </source>
</evidence>